<keyword evidence="7 10" id="KW-0687">Ribonucleoprotein</keyword>
<dbReference type="InterPro" id="IPR048549">
    <property type="entry name" value="KRR1-like_KH2_euk"/>
</dbReference>
<sequence length="382" mass="44494">MVEPERAKEGATSTSKILIAGKDPKWWDISTFSKEDNPNGLICESSFAILFPKYREKYIRECWPLVQKAFEEHFLKVDLDLLEGTMVVKTTRKTWDPYIIIKARDVLKLISRSVPYEQAIRVLQDDTASEIIKISSMVANKERFVKRRARLIGNEGATLKAIELLTKCYVMVQGSTVAAVGPYEGLKHVRVIVEDCMNNIHPIYNIKTLMIKRELMKDENLKNENWDRFLPKFKKKVQPSQLTNQAKKKKAARWKKKAGYTPFPPPPVMSKIDRQLESGEYFLSERTKQMEKRNEKRTKQLEKTVERKKQRASEFTLPDGKARPKTNHKRVNETPIDIENLKKRPEGQRNNDYLCWEIVFLLNSFSAIQIYSEGNTVLAQYY</sequence>
<dbReference type="GO" id="GO:0003723">
    <property type="term" value="F:RNA binding"/>
    <property type="evidence" value="ECO:0007669"/>
    <property type="project" value="UniProtKB-KW"/>
</dbReference>
<dbReference type="AlphaFoldDB" id="A0A1S0TWH2"/>
<dbReference type="GO" id="GO:0006364">
    <property type="term" value="P:rRNA processing"/>
    <property type="evidence" value="ECO:0007669"/>
    <property type="project" value="UniProtKB-KW"/>
</dbReference>
<keyword evidence="3 10" id="KW-0690">Ribosome biogenesis</keyword>
<dbReference type="FunFam" id="3.30.1370.10:FF:000011">
    <property type="entry name" value="KRR1 small subunit processome component"/>
    <property type="match status" value="1"/>
</dbReference>
<dbReference type="GeneID" id="9944539"/>
<evidence type="ECO:0000256" key="7">
    <source>
        <dbReference type="ARBA" id="ARBA00023274"/>
    </source>
</evidence>
<dbReference type="RefSeq" id="XP_003142700.1">
    <property type="nucleotide sequence ID" value="XM_003142652.2"/>
</dbReference>
<dbReference type="InterPro" id="IPR048548">
    <property type="entry name" value="KRR1-like_KH2"/>
</dbReference>
<dbReference type="EMBL" id="JH712082">
    <property type="protein sequence ID" value="EFO21367.1"/>
    <property type="molecule type" value="Genomic_DNA"/>
</dbReference>
<gene>
    <name evidence="13" type="ORF">LOAG_07118</name>
</gene>
<protein>
    <recommendedName>
        <fullName evidence="10">KRR1 small subunit processome component</fullName>
    </recommendedName>
    <alternativeName>
        <fullName evidence="10">KRR-R motif-containing protein 1</fullName>
    </alternativeName>
</protein>
<dbReference type="InterPro" id="IPR048550">
    <property type="entry name" value="KRR1-like_KH1_euk"/>
</dbReference>
<organism evidence="13">
    <name type="scientific">Loa loa</name>
    <name type="common">Eye worm</name>
    <name type="synonym">Filaria loa</name>
    <dbReference type="NCBI Taxonomy" id="7209"/>
    <lineage>
        <taxon>Eukaryota</taxon>
        <taxon>Metazoa</taxon>
        <taxon>Ecdysozoa</taxon>
        <taxon>Nematoda</taxon>
        <taxon>Chromadorea</taxon>
        <taxon>Rhabditida</taxon>
        <taxon>Spirurina</taxon>
        <taxon>Spiruromorpha</taxon>
        <taxon>Filarioidea</taxon>
        <taxon>Onchocercidae</taxon>
        <taxon>Loa</taxon>
    </lineage>
</organism>
<dbReference type="PIRSF" id="PIRSF006515">
    <property type="entry name" value="KRR1"/>
    <property type="match status" value="1"/>
</dbReference>
<reference evidence="13" key="1">
    <citation type="submission" date="2012-04" db="EMBL/GenBank/DDBJ databases">
        <title>The Genome Sequence of Loa loa.</title>
        <authorList>
            <consortium name="The Broad Institute Genome Sequencing Platform"/>
            <consortium name="Broad Institute Genome Sequencing Center for Infectious Disease"/>
            <person name="Nutman T.B."/>
            <person name="Fink D.L."/>
            <person name="Russ C."/>
            <person name="Young S."/>
            <person name="Zeng Q."/>
            <person name="Gargeya S."/>
            <person name="Alvarado L."/>
            <person name="Berlin A."/>
            <person name="Chapman S.B."/>
            <person name="Chen Z."/>
            <person name="Freedman E."/>
            <person name="Gellesch M."/>
            <person name="Goldberg J."/>
            <person name="Griggs A."/>
            <person name="Gujja S."/>
            <person name="Heilman E.R."/>
            <person name="Heiman D."/>
            <person name="Howarth C."/>
            <person name="Mehta T."/>
            <person name="Neiman D."/>
            <person name="Pearson M."/>
            <person name="Roberts A."/>
            <person name="Saif S."/>
            <person name="Shea T."/>
            <person name="Shenoy N."/>
            <person name="Sisk P."/>
            <person name="Stolte C."/>
            <person name="Sykes S."/>
            <person name="White J."/>
            <person name="Yandava C."/>
            <person name="Haas B."/>
            <person name="Henn M.R."/>
            <person name="Nusbaum C."/>
            <person name="Birren B."/>
        </authorList>
    </citation>
    <scope>NUCLEOTIDE SEQUENCE [LARGE SCALE GENOMIC DNA]</scope>
</reference>
<dbReference type="CTD" id="9944539"/>
<comment type="subcellular location">
    <subcellularLocation>
        <location evidence="1 10">Nucleus</location>
        <location evidence="1 10">Nucleolus</location>
    </subcellularLocation>
</comment>
<dbReference type="OMA" id="TPDIDKW"/>
<dbReference type="InterPro" id="IPR004087">
    <property type="entry name" value="KH_dom"/>
</dbReference>
<comment type="subunit">
    <text evidence="9">Monomer. Component of the ribosomal small subunit (SSU) processome.</text>
</comment>
<dbReference type="CDD" id="cd22394">
    <property type="entry name" value="KH-I_KRR1_rpt2"/>
    <property type="match status" value="1"/>
</dbReference>
<dbReference type="OrthoDB" id="441223at2759"/>
<evidence type="ECO:0000313" key="13">
    <source>
        <dbReference type="EMBL" id="EFO21367.1"/>
    </source>
</evidence>
<proteinExistence type="inferred from homology"/>
<evidence type="ECO:0000256" key="9">
    <source>
        <dbReference type="ARBA" id="ARBA00025925"/>
    </source>
</evidence>
<evidence type="ECO:0000256" key="2">
    <source>
        <dbReference type="ARBA" id="ARBA00009344"/>
    </source>
</evidence>
<dbReference type="SUPFAM" id="SSF54791">
    <property type="entry name" value="Eukaryotic type KH-domain (KH-domain type I)"/>
    <property type="match status" value="1"/>
</dbReference>
<dbReference type="SMART" id="SM00322">
    <property type="entry name" value="KH"/>
    <property type="match status" value="1"/>
</dbReference>
<evidence type="ECO:0000256" key="6">
    <source>
        <dbReference type="ARBA" id="ARBA00023242"/>
    </source>
</evidence>
<accession>A0A1S0TWH2</accession>
<feature type="region of interest" description="Disordered" evidence="11">
    <location>
        <begin position="240"/>
        <end position="269"/>
    </location>
</feature>
<feature type="domain" description="K Homology" evidence="12">
    <location>
        <begin position="126"/>
        <end position="198"/>
    </location>
</feature>
<comment type="similarity">
    <text evidence="2 10">Belongs to the KRR1 family.</text>
</comment>
<dbReference type="FunCoup" id="A0A1S0TWH2">
    <property type="interactions" value="2551"/>
</dbReference>
<evidence type="ECO:0000256" key="5">
    <source>
        <dbReference type="ARBA" id="ARBA00022884"/>
    </source>
</evidence>
<evidence type="ECO:0000256" key="4">
    <source>
        <dbReference type="ARBA" id="ARBA00022552"/>
    </source>
</evidence>
<dbReference type="PANTHER" id="PTHR12581">
    <property type="entry name" value="HIV-1 REV BINDING PROTEIN 2, 3"/>
    <property type="match status" value="1"/>
</dbReference>
<keyword evidence="5 10" id="KW-0694">RNA-binding</keyword>
<evidence type="ECO:0000256" key="3">
    <source>
        <dbReference type="ARBA" id="ARBA00022517"/>
    </source>
</evidence>
<dbReference type="InParanoid" id="A0A1S0TWH2"/>
<feature type="region of interest" description="Disordered" evidence="11">
    <location>
        <begin position="289"/>
        <end position="327"/>
    </location>
</feature>
<evidence type="ECO:0000259" key="12">
    <source>
        <dbReference type="SMART" id="SM00322"/>
    </source>
</evidence>
<comment type="function">
    <text evidence="8">Required for 40S ribosome biogenesis. Involved in nucleolar processing of pre-18S ribosomal RNA and ribosome assembly. Binds to RNA. Required for female germline development, cell viability during eye development and for survival of dividing cells and epithelial cells during early wing disk development.</text>
</comment>
<dbReference type="PANTHER" id="PTHR12581:SF0">
    <property type="entry name" value="KRR1 SMALL SUBUNIT PROCESSOME COMPONENT HOMOLOG"/>
    <property type="match status" value="1"/>
</dbReference>
<feature type="compositionally biased region" description="Basic and acidic residues" evidence="11">
    <location>
        <begin position="289"/>
        <end position="307"/>
    </location>
</feature>
<dbReference type="KEGG" id="loa:LOAG_07118"/>
<evidence type="ECO:0000256" key="8">
    <source>
        <dbReference type="ARBA" id="ARBA00024689"/>
    </source>
</evidence>
<feature type="compositionally biased region" description="Basic residues" evidence="11">
    <location>
        <begin position="246"/>
        <end position="258"/>
    </location>
</feature>
<dbReference type="GO" id="GO:0032040">
    <property type="term" value="C:small-subunit processome"/>
    <property type="evidence" value="ECO:0007669"/>
    <property type="project" value="TreeGrafter"/>
</dbReference>
<keyword evidence="6 10" id="KW-0539">Nucleus</keyword>
<evidence type="ECO:0000256" key="1">
    <source>
        <dbReference type="ARBA" id="ARBA00004604"/>
    </source>
</evidence>
<keyword evidence="4 10" id="KW-0698">rRNA processing</keyword>
<dbReference type="Pfam" id="PF21800">
    <property type="entry name" value="KH_KRR1_2nd"/>
    <property type="match status" value="1"/>
</dbReference>
<dbReference type="CDD" id="cd22393">
    <property type="entry name" value="KH-I_KRR1_rpt1"/>
    <property type="match status" value="1"/>
</dbReference>
<dbReference type="InterPro" id="IPR041174">
    <property type="entry name" value="KRR1-like_KH1"/>
</dbReference>
<dbReference type="Gene3D" id="3.30.1370.10">
    <property type="entry name" value="K Homology domain, type 1"/>
    <property type="match status" value="2"/>
</dbReference>
<dbReference type="InterPro" id="IPR036612">
    <property type="entry name" value="KH_dom_type_1_sf"/>
</dbReference>
<dbReference type="Pfam" id="PF17903">
    <property type="entry name" value="KH_KRR1_1st"/>
    <property type="match status" value="1"/>
</dbReference>
<evidence type="ECO:0000256" key="11">
    <source>
        <dbReference type="SAM" id="MobiDB-lite"/>
    </source>
</evidence>
<name>A0A1S0TWH2_LOALO</name>
<dbReference type="FunFam" id="3.30.1370.10:FF:000014">
    <property type="entry name" value="KRR1 small subunit processome component"/>
    <property type="match status" value="1"/>
</dbReference>
<evidence type="ECO:0000256" key="10">
    <source>
        <dbReference type="PIRNR" id="PIRNR006515"/>
    </source>
</evidence>
<dbReference type="InterPro" id="IPR024166">
    <property type="entry name" value="rRNA_assembly_KRR1"/>
</dbReference>